<gene>
    <name evidence="13" type="ORF">BaRGS_00014201</name>
</gene>
<dbReference type="PRINTS" id="PR00237">
    <property type="entry name" value="GPCRRHODOPSN"/>
</dbReference>
<dbReference type="InterPro" id="IPR051880">
    <property type="entry name" value="GPC_Orphan_Receptors"/>
</dbReference>
<feature type="transmembrane region" description="Helical" evidence="11">
    <location>
        <begin position="70"/>
        <end position="96"/>
    </location>
</feature>
<evidence type="ECO:0000256" key="4">
    <source>
        <dbReference type="ARBA" id="ARBA00022989"/>
    </source>
</evidence>
<dbReference type="AlphaFoldDB" id="A0ABD0L5J6"/>
<dbReference type="Pfam" id="PF00001">
    <property type="entry name" value="7tm_1"/>
    <property type="match status" value="1"/>
</dbReference>
<keyword evidence="8 9" id="KW-0807">Transducer</keyword>
<proteinExistence type="inferred from homology"/>
<feature type="transmembrane region" description="Helical" evidence="11">
    <location>
        <begin position="33"/>
        <end position="58"/>
    </location>
</feature>
<dbReference type="InterPro" id="IPR017452">
    <property type="entry name" value="GPCR_Rhodpsn_7TM"/>
</dbReference>
<evidence type="ECO:0000256" key="10">
    <source>
        <dbReference type="SAM" id="MobiDB-lite"/>
    </source>
</evidence>
<evidence type="ECO:0000256" key="11">
    <source>
        <dbReference type="SAM" id="Phobius"/>
    </source>
</evidence>
<feature type="domain" description="G-protein coupled receptors family 1 profile" evidence="12">
    <location>
        <begin position="49"/>
        <end position="469"/>
    </location>
</feature>
<evidence type="ECO:0000256" key="1">
    <source>
        <dbReference type="ARBA" id="ARBA00004651"/>
    </source>
</evidence>
<dbReference type="GO" id="GO:0005886">
    <property type="term" value="C:plasma membrane"/>
    <property type="evidence" value="ECO:0007669"/>
    <property type="project" value="UniProtKB-SubCell"/>
</dbReference>
<evidence type="ECO:0000313" key="14">
    <source>
        <dbReference type="Proteomes" id="UP001519460"/>
    </source>
</evidence>
<keyword evidence="7 9" id="KW-0675">Receptor</keyword>
<dbReference type="InterPro" id="IPR000276">
    <property type="entry name" value="GPCR_Rhodpsn"/>
</dbReference>
<keyword evidence="14" id="KW-1185">Reference proteome</keyword>
<comment type="subcellular location">
    <subcellularLocation>
        <location evidence="1">Cell membrane</location>
        <topology evidence="1">Multi-pass membrane protein</topology>
    </subcellularLocation>
</comment>
<feature type="transmembrane region" description="Helical" evidence="11">
    <location>
        <begin position="192"/>
        <end position="219"/>
    </location>
</feature>
<reference evidence="13 14" key="1">
    <citation type="journal article" date="2023" name="Sci. Data">
        <title>Genome assembly of the Korean intertidal mud-creeper Batillaria attramentaria.</title>
        <authorList>
            <person name="Patra A.K."/>
            <person name="Ho P.T."/>
            <person name="Jun S."/>
            <person name="Lee S.J."/>
            <person name="Kim Y."/>
            <person name="Won Y.J."/>
        </authorList>
    </citation>
    <scope>NUCLEOTIDE SEQUENCE [LARGE SCALE GENOMIC DNA]</scope>
    <source>
        <strain evidence="13">Wonlab-2016</strain>
    </source>
</reference>
<evidence type="ECO:0000259" key="12">
    <source>
        <dbReference type="PROSITE" id="PS50262"/>
    </source>
</evidence>
<evidence type="ECO:0000256" key="2">
    <source>
        <dbReference type="ARBA" id="ARBA00022475"/>
    </source>
</evidence>
<dbReference type="Gene3D" id="1.20.1070.10">
    <property type="entry name" value="Rhodopsin 7-helix transmembrane proteins"/>
    <property type="match status" value="2"/>
</dbReference>
<feature type="transmembrane region" description="Helical" evidence="11">
    <location>
        <begin position="150"/>
        <end position="172"/>
    </location>
</feature>
<evidence type="ECO:0000256" key="7">
    <source>
        <dbReference type="ARBA" id="ARBA00023170"/>
    </source>
</evidence>
<keyword evidence="6 11" id="KW-0472">Membrane</keyword>
<protein>
    <recommendedName>
        <fullName evidence="12">G-protein coupled receptors family 1 profile domain-containing protein</fullName>
    </recommendedName>
</protein>
<evidence type="ECO:0000256" key="6">
    <source>
        <dbReference type="ARBA" id="ARBA00023136"/>
    </source>
</evidence>
<dbReference type="SUPFAM" id="SSF81321">
    <property type="entry name" value="Family A G protein-coupled receptor-like"/>
    <property type="match status" value="1"/>
</dbReference>
<feature type="region of interest" description="Disordered" evidence="10">
    <location>
        <begin position="1"/>
        <end position="22"/>
    </location>
</feature>
<keyword evidence="3 9" id="KW-0812">Transmembrane</keyword>
<feature type="transmembrane region" description="Helical" evidence="11">
    <location>
        <begin position="450"/>
        <end position="471"/>
    </location>
</feature>
<evidence type="ECO:0000256" key="9">
    <source>
        <dbReference type="RuleBase" id="RU000688"/>
    </source>
</evidence>
<feature type="transmembrane region" description="Helical" evidence="11">
    <location>
        <begin position="108"/>
        <end position="129"/>
    </location>
</feature>
<dbReference type="PANTHER" id="PTHR24245:SF0">
    <property type="entry name" value="G-PROTEIN COUPLED RECEPTORS FAMILY 1 PROFILE DOMAIN-CONTAINING PROTEIN"/>
    <property type="match status" value="1"/>
</dbReference>
<keyword evidence="2" id="KW-1003">Cell membrane</keyword>
<name>A0ABD0L5J6_9CAEN</name>
<evidence type="ECO:0000256" key="8">
    <source>
        <dbReference type="ARBA" id="ARBA00023224"/>
    </source>
</evidence>
<comment type="similarity">
    <text evidence="9">Belongs to the G-protein coupled receptor 1 family.</text>
</comment>
<dbReference type="PROSITE" id="PS00237">
    <property type="entry name" value="G_PROTEIN_RECEP_F1_1"/>
    <property type="match status" value="1"/>
</dbReference>
<keyword evidence="4 11" id="KW-1133">Transmembrane helix</keyword>
<evidence type="ECO:0000313" key="13">
    <source>
        <dbReference type="EMBL" id="KAK7494548.1"/>
    </source>
</evidence>
<dbReference type="Proteomes" id="UP001519460">
    <property type="component" value="Unassembled WGS sequence"/>
</dbReference>
<feature type="transmembrane region" description="Helical" evidence="11">
    <location>
        <begin position="419"/>
        <end position="444"/>
    </location>
</feature>
<dbReference type="PANTHER" id="PTHR24245">
    <property type="entry name" value="G-PROTEIN COUPLED RECEPTOR"/>
    <property type="match status" value="1"/>
</dbReference>
<dbReference type="PROSITE" id="PS50262">
    <property type="entry name" value="G_PROTEIN_RECEP_F1_2"/>
    <property type="match status" value="1"/>
</dbReference>
<dbReference type="EMBL" id="JACVVK020000082">
    <property type="protein sequence ID" value="KAK7494548.1"/>
    <property type="molecule type" value="Genomic_DNA"/>
</dbReference>
<evidence type="ECO:0000256" key="3">
    <source>
        <dbReference type="ARBA" id="ARBA00022692"/>
    </source>
</evidence>
<comment type="caution">
    <text evidence="13">The sequence shown here is derived from an EMBL/GenBank/DDBJ whole genome shotgun (WGS) entry which is preliminary data.</text>
</comment>
<keyword evidence="5 9" id="KW-0297">G-protein coupled receptor</keyword>
<organism evidence="13 14">
    <name type="scientific">Batillaria attramentaria</name>
    <dbReference type="NCBI Taxonomy" id="370345"/>
    <lineage>
        <taxon>Eukaryota</taxon>
        <taxon>Metazoa</taxon>
        <taxon>Spiralia</taxon>
        <taxon>Lophotrochozoa</taxon>
        <taxon>Mollusca</taxon>
        <taxon>Gastropoda</taxon>
        <taxon>Caenogastropoda</taxon>
        <taxon>Sorbeoconcha</taxon>
        <taxon>Cerithioidea</taxon>
        <taxon>Batillariidae</taxon>
        <taxon>Batillaria</taxon>
    </lineage>
</organism>
<sequence>MDLGTTEAPDSANSSEHADKDAPSGVLPAALRVSLAVVLIVTMVVGILGNGVVCMLVYRKATMRSAINHLVAQLALADILLALVVMPFVLTGMLTVMPWSPGPSICSLFAFLQEMLVAVDTLILLTISVDRYLIIVRHREKLNTRRARCLIFVSWIYSFLITIPPLLGWGPFESYPGHLQCRRLVANDAKDMSYLLLSSIATKFVPLAVILYSCACIVLKVRKNILKVQHYPVHVSVTHTSRTNVLQPRTSLTTSLCSSPSTDNSVVLHTPTRLGPLGSLSTRDSRPDSSLSQRLVSFSSTSSLCCALQYQSRDSAQSCPTLCNLSSSRIVHGPQHGANSSRDSVNRGDQCRTCMLFSTTYPKASVRSRPNQALSHQSSLSAARPRTFSLAASTPRHLVRNTRRQTLDMSFKTRAFKTILLLSLLLLLCWMPYTVTVLFTSLTLQAHPDLLCLLLVLGLMKSAFYPVVYAVRIRKFRAAIRLALPKKVPGATSCSRCLAVLLTKRRVNPSTAYRCSDTSSV</sequence>
<dbReference type="GO" id="GO:0004930">
    <property type="term" value="F:G protein-coupled receptor activity"/>
    <property type="evidence" value="ECO:0007669"/>
    <property type="project" value="UniProtKB-KW"/>
</dbReference>
<accession>A0ABD0L5J6</accession>
<evidence type="ECO:0000256" key="5">
    <source>
        <dbReference type="ARBA" id="ARBA00023040"/>
    </source>
</evidence>